<keyword evidence="3" id="KW-1185">Reference proteome</keyword>
<evidence type="ECO:0000313" key="2">
    <source>
        <dbReference type="EMBL" id="SMC06888.1"/>
    </source>
</evidence>
<proteinExistence type="predicted"/>
<dbReference type="RefSeq" id="WP_020373510.1">
    <property type="nucleotide sequence ID" value="NZ_FWWY01000001.1"/>
</dbReference>
<evidence type="ECO:0000256" key="1">
    <source>
        <dbReference type="SAM" id="MobiDB-lite"/>
    </source>
</evidence>
<name>A0A1W1WKM9_SULTA</name>
<dbReference type="EMBL" id="FWWY01000001">
    <property type="protein sequence ID" value="SMC06888.1"/>
    <property type="molecule type" value="Genomic_DNA"/>
</dbReference>
<feature type="region of interest" description="Disordered" evidence="1">
    <location>
        <begin position="238"/>
        <end position="258"/>
    </location>
</feature>
<organism evidence="2 3">
    <name type="scientific">Sulfobacillus thermosulfidooxidans (strain DSM 9293 / VKM B-1269 / AT-1)</name>
    <dbReference type="NCBI Taxonomy" id="929705"/>
    <lineage>
        <taxon>Bacteria</taxon>
        <taxon>Bacillati</taxon>
        <taxon>Bacillota</taxon>
        <taxon>Clostridia</taxon>
        <taxon>Eubacteriales</taxon>
        <taxon>Clostridiales Family XVII. Incertae Sedis</taxon>
        <taxon>Sulfobacillus</taxon>
    </lineage>
</organism>
<gene>
    <name evidence="2" type="ORF">SAMN00768000_3079</name>
</gene>
<dbReference type="AlphaFoldDB" id="A0A1W1WKM9"/>
<reference evidence="3" key="1">
    <citation type="submission" date="2017-04" db="EMBL/GenBank/DDBJ databases">
        <authorList>
            <person name="Varghese N."/>
            <person name="Submissions S."/>
        </authorList>
    </citation>
    <scope>NUCLEOTIDE SEQUENCE [LARGE SCALE GENOMIC DNA]</scope>
    <source>
        <strain evidence="3">DSM 9293</strain>
    </source>
</reference>
<evidence type="ECO:0000313" key="3">
    <source>
        <dbReference type="Proteomes" id="UP000192660"/>
    </source>
</evidence>
<protein>
    <submittedName>
        <fullName evidence="2">Uncharacterized protein</fullName>
    </submittedName>
</protein>
<accession>A0A1W1WKM9</accession>
<dbReference type="Proteomes" id="UP000192660">
    <property type="component" value="Unassembled WGS sequence"/>
</dbReference>
<sequence length="258" mass="28150">MIPAISLTPAIIMPGKAPVPLAITEHGFSQPVRYTVQWDLIVQGRWQPVAHVGYRVVPSTFQLGPQHPTERVVLQTQSPRFASVELRFVPTPSHGQAPLATQLAIAAPVLAPNGADPAQGTCTWAKAPPWIVWGFGPPPPITVRLKAARRGWWLPTVHLAVNGHPQHAIALNAPILPGQTYALHLTLPAVLPPGWDTVTIQAGTHTITRHVLSVPGPALVTFAGLYATLDLLRRLVTRRRKTPQKPQMPQIRRGRHHV</sequence>